<dbReference type="KEGG" id="sgn:SGRA_0677"/>
<keyword evidence="1" id="KW-1133">Transmembrane helix</keyword>
<dbReference type="Proteomes" id="UP000007519">
    <property type="component" value="Chromosome"/>
</dbReference>
<feature type="transmembrane region" description="Helical" evidence="1">
    <location>
        <begin position="6"/>
        <end position="29"/>
    </location>
</feature>
<evidence type="ECO:0008006" key="4">
    <source>
        <dbReference type="Google" id="ProtNLM"/>
    </source>
</evidence>
<accession>H6L0I6</accession>
<dbReference type="AlphaFoldDB" id="H6L0I6"/>
<evidence type="ECO:0000313" key="2">
    <source>
        <dbReference type="EMBL" id="AFC23416.1"/>
    </source>
</evidence>
<name>H6L0I6_SAPGL</name>
<keyword evidence="1" id="KW-0472">Membrane</keyword>
<sequence length="156" mass="18672">MKKYAAFTLVELILVMLLATFVLSMGLLAHQIMDQLYRQYERETEAILELDAFRAILQTDFVRSRSAIWEEQRLILEMDSLQLSYSFERDFVCRQILEMEAKVDTVFCETKALRLYWEKALREENGPVDALDWEIEDLDFVFRVRSQKNRDQWESN</sequence>
<protein>
    <recommendedName>
        <fullName evidence="4">Prepilin-type N-terminal cleavage/methylation domain-containing protein</fullName>
    </recommendedName>
</protein>
<keyword evidence="3" id="KW-1185">Reference proteome</keyword>
<evidence type="ECO:0000256" key="1">
    <source>
        <dbReference type="SAM" id="Phobius"/>
    </source>
</evidence>
<gene>
    <name evidence="2" type="ordered locus">SGRA_0677</name>
</gene>
<evidence type="ECO:0000313" key="3">
    <source>
        <dbReference type="Proteomes" id="UP000007519"/>
    </source>
</evidence>
<keyword evidence="1" id="KW-0812">Transmembrane</keyword>
<proteinExistence type="predicted"/>
<dbReference type="RefSeq" id="WP_014373659.1">
    <property type="nucleotide sequence ID" value="NC_016940.1"/>
</dbReference>
<organism evidence="2 3">
    <name type="scientific">Saprospira grandis (strain Lewin)</name>
    <dbReference type="NCBI Taxonomy" id="984262"/>
    <lineage>
        <taxon>Bacteria</taxon>
        <taxon>Pseudomonadati</taxon>
        <taxon>Bacteroidota</taxon>
        <taxon>Saprospiria</taxon>
        <taxon>Saprospirales</taxon>
        <taxon>Saprospiraceae</taxon>
        <taxon>Saprospira</taxon>
    </lineage>
</organism>
<dbReference type="STRING" id="984262.SGRA_0677"/>
<reference evidence="2 3" key="1">
    <citation type="journal article" date="2012" name="Stand. Genomic Sci.">
        <title>Complete genome sequencing and analysis of Saprospira grandis str. Lewin, a predatory marine bacterium.</title>
        <authorList>
            <person name="Saw J.H."/>
            <person name="Yuryev A."/>
            <person name="Kanbe M."/>
            <person name="Hou S."/>
            <person name="Young A.G."/>
            <person name="Aizawa S."/>
            <person name="Alam M."/>
        </authorList>
    </citation>
    <scope>NUCLEOTIDE SEQUENCE [LARGE SCALE GENOMIC DNA]</scope>
    <source>
        <strain evidence="2 3">Lewin</strain>
    </source>
</reference>
<dbReference type="OrthoDB" id="9824312at2"/>
<dbReference type="HOGENOM" id="CLU_1685363_0_0_10"/>
<dbReference type="EMBL" id="CP002831">
    <property type="protein sequence ID" value="AFC23416.1"/>
    <property type="molecule type" value="Genomic_DNA"/>
</dbReference>